<dbReference type="InterPro" id="IPR003439">
    <property type="entry name" value="ABC_transporter-like_ATP-bd"/>
</dbReference>
<evidence type="ECO:0000313" key="5">
    <source>
        <dbReference type="Proteomes" id="UP000198929"/>
    </source>
</evidence>
<evidence type="ECO:0000256" key="2">
    <source>
        <dbReference type="ARBA" id="ARBA00022840"/>
    </source>
</evidence>
<evidence type="ECO:0000256" key="1">
    <source>
        <dbReference type="ARBA" id="ARBA00022741"/>
    </source>
</evidence>
<dbReference type="RefSeq" id="WP_092259777.1">
    <property type="nucleotide sequence ID" value="NZ_CP047199.1"/>
</dbReference>
<keyword evidence="1" id="KW-0547">Nucleotide-binding</keyword>
<dbReference type="GO" id="GO:0005524">
    <property type="term" value="F:ATP binding"/>
    <property type="evidence" value="ECO:0007669"/>
    <property type="project" value="UniProtKB-KW"/>
</dbReference>
<sequence>MITTTDLTKSYKNKDVLTGVTFHLEQGGIHGLLGRNGVGKSTLLGILAGQIKADGGTAEVMGYAPFDNADLMDEVVLAGVDTPYPAAWSGQAILQAAALRYPRWDEQGANRLVGDFALEGMLDTKYSALSRGQKAMMGIIVGLASGAPLTLLDEPYVGLDTHNRRVFYQHLLEMSNSGRTFMMATHHIHESAKVLDSFIILGRDGKVARHVHVADIADEYVLASAPDLDEVPGALALRRSPELDRALIPRAEAANLPGARLENADLDQIIDAMLEAS</sequence>
<dbReference type="SMART" id="SM00382">
    <property type="entry name" value="AAA"/>
    <property type="match status" value="1"/>
</dbReference>
<keyword evidence="5" id="KW-1185">Reference proteome</keyword>
<proteinExistence type="predicted"/>
<dbReference type="PANTHER" id="PTHR43158">
    <property type="entry name" value="SKFA PEPTIDE EXPORT ATP-BINDING PROTEIN SKFE"/>
    <property type="match status" value="1"/>
</dbReference>
<dbReference type="STRING" id="1121357.SAMN05661109_02023"/>
<dbReference type="Pfam" id="PF00005">
    <property type="entry name" value="ABC_tran"/>
    <property type="match status" value="1"/>
</dbReference>
<accession>A0A1H9V021</accession>
<dbReference type="PANTHER" id="PTHR43158:SF5">
    <property type="entry name" value="ABC TRANSPORTER, ATP-BINDING PROTEIN"/>
    <property type="match status" value="1"/>
</dbReference>
<dbReference type="CDD" id="cd03230">
    <property type="entry name" value="ABC_DR_subfamily_A"/>
    <property type="match status" value="1"/>
</dbReference>
<protein>
    <submittedName>
        <fullName evidence="4">ABC-2 type transport system ATP-binding protein</fullName>
    </submittedName>
</protein>
<evidence type="ECO:0000313" key="4">
    <source>
        <dbReference type="EMBL" id="SES14911.1"/>
    </source>
</evidence>
<name>A0A1H9V021_9CORY</name>
<dbReference type="Gene3D" id="3.40.50.300">
    <property type="entry name" value="P-loop containing nucleotide triphosphate hydrolases"/>
    <property type="match status" value="1"/>
</dbReference>
<reference evidence="5" key="1">
    <citation type="submission" date="2016-10" db="EMBL/GenBank/DDBJ databases">
        <authorList>
            <person name="Varghese N."/>
            <person name="Submissions S."/>
        </authorList>
    </citation>
    <scope>NUCLEOTIDE SEQUENCE [LARGE SCALE GENOMIC DNA]</scope>
    <source>
        <strain evidence="5">DSM 20524</strain>
    </source>
</reference>
<dbReference type="Proteomes" id="UP000198929">
    <property type="component" value="Unassembled WGS sequence"/>
</dbReference>
<dbReference type="InterPro" id="IPR003593">
    <property type="entry name" value="AAA+_ATPase"/>
</dbReference>
<dbReference type="AlphaFoldDB" id="A0A1H9V021"/>
<keyword evidence="2 4" id="KW-0067">ATP-binding</keyword>
<organism evidence="4 5">
    <name type="scientific">Corynebacterium cystitidis DSM 20524</name>
    <dbReference type="NCBI Taxonomy" id="1121357"/>
    <lineage>
        <taxon>Bacteria</taxon>
        <taxon>Bacillati</taxon>
        <taxon>Actinomycetota</taxon>
        <taxon>Actinomycetes</taxon>
        <taxon>Mycobacteriales</taxon>
        <taxon>Corynebacteriaceae</taxon>
        <taxon>Corynebacterium</taxon>
    </lineage>
</organism>
<dbReference type="SUPFAM" id="SSF52540">
    <property type="entry name" value="P-loop containing nucleoside triphosphate hydrolases"/>
    <property type="match status" value="1"/>
</dbReference>
<dbReference type="PROSITE" id="PS50893">
    <property type="entry name" value="ABC_TRANSPORTER_2"/>
    <property type="match status" value="1"/>
</dbReference>
<evidence type="ECO:0000259" key="3">
    <source>
        <dbReference type="PROSITE" id="PS50893"/>
    </source>
</evidence>
<dbReference type="InterPro" id="IPR027417">
    <property type="entry name" value="P-loop_NTPase"/>
</dbReference>
<dbReference type="EMBL" id="FOGQ01000009">
    <property type="protein sequence ID" value="SES14911.1"/>
    <property type="molecule type" value="Genomic_DNA"/>
</dbReference>
<dbReference type="GO" id="GO:0016887">
    <property type="term" value="F:ATP hydrolysis activity"/>
    <property type="evidence" value="ECO:0007669"/>
    <property type="project" value="InterPro"/>
</dbReference>
<gene>
    <name evidence="4" type="ORF">SAMN05661109_02023</name>
</gene>
<feature type="domain" description="ABC transporter" evidence="3">
    <location>
        <begin position="2"/>
        <end position="228"/>
    </location>
</feature>